<sequence>MRAHHDDVFRMCPGRIYVGGKATIVDLVDSNEVFVEEIEVKENKQLWNLESSSQILKDLILETDLDVIDTNEFESDCGYESDVDYARRKMVRESRKQIITGEDGIVNARFKAFHRGLLELDGDFMRGPYPGHLLTAMGIGVIPALKLVFPSAEHKLYLRHIHENMKLQWNGRAFKDHLWICATTTTV</sequence>
<organism evidence="1 2">
    <name type="scientific">Tanacetum coccineum</name>
    <dbReference type="NCBI Taxonomy" id="301880"/>
    <lineage>
        <taxon>Eukaryota</taxon>
        <taxon>Viridiplantae</taxon>
        <taxon>Streptophyta</taxon>
        <taxon>Embryophyta</taxon>
        <taxon>Tracheophyta</taxon>
        <taxon>Spermatophyta</taxon>
        <taxon>Magnoliopsida</taxon>
        <taxon>eudicotyledons</taxon>
        <taxon>Gunneridae</taxon>
        <taxon>Pentapetalae</taxon>
        <taxon>asterids</taxon>
        <taxon>campanulids</taxon>
        <taxon>Asterales</taxon>
        <taxon>Asteraceae</taxon>
        <taxon>Asteroideae</taxon>
        <taxon>Anthemideae</taxon>
        <taxon>Anthemidinae</taxon>
        <taxon>Tanacetum</taxon>
    </lineage>
</organism>
<comment type="caution">
    <text evidence="1">The sequence shown here is derived from an EMBL/GenBank/DDBJ whole genome shotgun (WGS) entry which is preliminary data.</text>
</comment>
<reference evidence="1" key="2">
    <citation type="submission" date="2022-01" db="EMBL/GenBank/DDBJ databases">
        <authorList>
            <person name="Yamashiro T."/>
            <person name="Shiraishi A."/>
            <person name="Satake H."/>
            <person name="Nakayama K."/>
        </authorList>
    </citation>
    <scope>NUCLEOTIDE SEQUENCE</scope>
</reference>
<protein>
    <submittedName>
        <fullName evidence="1">Uncharacterized protein</fullName>
    </submittedName>
</protein>
<reference evidence="1" key="1">
    <citation type="journal article" date="2022" name="Int. J. Mol. Sci.">
        <title>Draft Genome of Tanacetum Coccineum: Genomic Comparison of Closely Related Tanacetum-Family Plants.</title>
        <authorList>
            <person name="Yamashiro T."/>
            <person name="Shiraishi A."/>
            <person name="Nakayama K."/>
            <person name="Satake H."/>
        </authorList>
    </citation>
    <scope>NUCLEOTIDE SEQUENCE</scope>
</reference>
<name>A0ABQ5BG28_9ASTR</name>
<dbReference type="Proteomes" id="UP001151760">
    <property type="component" value="Unassembled WGS sequence"/>
</dbReference>
<keyword evidence="2" id="KW-1185">Reference proteome</keyword>
<dbReference type="EMBL" id="BQNB010013099">
    <property type="protein sequence ID" value="GJT11829.1"/>
    <property type="molecule type" value="Genomic_DNA"/>
</dbReference>
<proteinExistence type="predicted"/>
<dbReference type="PANTHER" id="PTHR31973">
    <property type="entry name" value="POLYPROTEIN, PUTATIVE-RELATED"/>
    <property type="match status" value="1"/>
</dbReference>
<gene>
    <name evidence="1" type="ORF">Tco_0858871</name>
</gene>
<evidence type="ECO:0000313" key="2">
    <source>
        <dbReference type="Proteomes" id="UP001151760"/>
    </source>
</evidence>
<evidence type="ECO:0000313" key="1">
    <source>
        <dbReference type="EMBL" id="GJT11829.1"/>
    </source>
</evidence>
<dbReference type="PANTHER" id="PTHR31973:SF190">
    <property type="entry name" value="MULE TRANSPOSASE DOMAIN-CONTAINING PROTEIN"/>
    <property type="match status" value="1"/>
</dbReference>
<accession>A0ABQ5BG28</accession>